<dbReference type="Proteomes" id="UP001322481">
    <property type="component" value="Plasmid pMhuNZP2235a"/>
</dbReference>
<evidence type="ECO:0000313" key="1">
    <source>
        <dbReference type="EMBL" id="WQC02628.1"/>
    </source>
</evidence>
<keyword evidence="1" id="KW-0614">Plasmid</keyword>
<proteinExistence type="predicted"/>
<evidence type="ECO:0000313" key="2">
    <source>
        <dbReference type="Proteomes" id="UP001322481"/>
    </source>
</evidence>
<protein>
    <submittedName>
        <fullName evidence="1">DUF3606 domain-containing protein</fullName>
    </submittedName>
</protein>
<sequence>MADNKSKRGAADRRQVSGDEGYEVNYFARKHGIGKDQAEALIKRVGNDRDKLNAAAQKLKK</sequence>
<organism evidence="1 2">
    <name type="scientific">Mesorhizobium huakuii</name>
    <dbReference type="NCBI Taxonomy" id="28104"/>
    <lineage>
        <taxon>Bacteria</taxon>
        <taxon>Pseudomonadati</taxon>
        <taxon>Pseudomonadota</taxon>
        <taxon>Alphaproteobacteria</taxon>
        <taxon>Hyphomicrobiales</taxon>
        <taxon>Phyllobacteriaceae</taxon>
        <taxon>Mesorhizobium</taxon>
    </lineage>
</organism>
<dbReference type="Pfam" id="PF12244">
    <property type="entry name" value="DUF3606"/>
    <property type="match status" value="1"/>
</dbReference>
<accession>A0ABZ0W0G0</accession>
<dbReference type="EMBL" id="CP139859">
    <property type="protein sequence ID" value="WQC02628.1"/>
    <property type="molecule type" value="Genomic_DNA"/>
</dbReference>
<geneLocation type="plasmid" evidence="1 2">
    <name>pMhuNZP2235a</name>
</geneLocation>
<name>A0ABZ0W0G0_9HYPH</name>
<dbReference type="InterPro" id="IPR022037">
    <property type="entry name" value="DUF3606"/>
</dbReference>
<dbReference type="RefSeq" id="WP_140572071.1">
    <property type="nucleotide sequence ID" value="NZ_CP139859.1"/>
</dbReference>
<gene>
    <name evidence="1" type="ORF">U0R22_006881</name>
</gene>
<reference evidence="1 2" key="1">
    <citation type="submission" date="2023-11" db="EMBL/GenBank/DDBJ databases">
        <authorList>
            <person name="Panchal A.K."/>
            <person name="Meaney J.S."/>
            <person name="Karas B.J."/>
            <person name="diCenzo G.C."/>
        </authorList>
    </citation>
    <scope>NUCLEOTIDE SEQUENCE [LARGE SCALE GENOMIC DNA]</scope>
    <source>
        <strain evidence="1 2">NZP2235</strain>
        <plasmid evidence="1 2">pMhuNZP2235a</plasmid>
    </source>
</reference>
<keyword evidence="2" id="KW-1185">Reference proteome</keyword>